<dbReference type="EMBL" id="PVTT01000001">
    <property type="protein sequence ID" value="PRY94520.1"/>
    <property type="molecule type" value="Genomic_DNA"/>
</dbReference>
<organism evidence="2 3">
    <name type="scientific">Hasllibacter halocynthiae</name>
    <dbReference type="NCBI Taxonomy" id="595589"/>
    <lineage>
        <taxon>Bacteria</taxon>
        <taxon>Pseudomonadati</taxon>
        <taxon>Pseudomonadota</taxon>
        <taxon>Alphaproteobacteria</taxon>
        <taxon>Rhodobacterales</taxon>
        <taxon>Roseobacteraceae</taxon>
        <taxon>Hasllibacter</taxon>
    </lineage>
</organism>
<dbReference type="RefSeq" id="WP_106159015.1">
    <property type="nucleotide sequence ID" value="NZ_PVTT01000001.1"/>
</dbReference>
<sequence length="177" mass="19185">MNRYVPITLCALLALPAAAQDVTDADRAAIDERIETLGDAATEWDIEGMTEVVPPEVFVYQAEQVGLEPDALKTMMAEALEGVAATVQIESFDMDLDAATEGATSTGRPYLLIPTETVMDIEGAGRVRAETHTLALEANDDWWLVRIDELPQVQALRAVYPDFAGVEFPGGTMEALE</sequence>
<feature type="signal peptide" evidence="1">
    <location>
        <begin position="1"/>
        <end position="19"/>
    </location>
</feature>
<accession>A0A2T0X6D8</accession>
<dbReference type="AlphaFoldDB" id="A0A2T0X6D8"/>
<proteinExistence type="predicted"/>
<feature type="chain" id="PRO_5015393382" evidence="1">
    <location>
        <begin position="20"/>
        <end position="177"/>
    </location>
</feature>
<evidence type="ECO:0000256" key="1">
    <source>
        <dbReference type="SAM" id="SignalP"/>
    </source>
</evidence>
<protein>
    <submittedName>
        <fullName evidence="2">Uncharacterized protein</fullName>
    </submittedName>
</protein>
<comment type="caution">
    <text evidence="2">The sequence shown here is derived from an EMBL/GenBank/DDBJ whole genome shotgun (WGS) entry which is preliminary data.</text>
</comment>
<evidence type="ECO:0000313" key="2">
    <source>
        <dbReference type="EMBL" id="PRY94520.1"/>
    </source>
</evidence>
<dbReference type="Proteomes" id="UP000238801">
    <property type="component" value="Unassembled WGS sequence"/>
</dbReference>
<keyword evidence="1" id="KW-0732">Signal</keyword>
<name>A0A2T0X6D8_9RHOB</name>
<evidence type="ECO:0000313" key="3">
    <source>
        <dbReference type="Proteomes" id="UP000238801"/>
    </source>
</evidence>
<gene>
    <name evidence="2" type="ORF">BCF33_0111</name>
</gene>
<keyword evidence="3" id="KW-1185">Reference proteome</keyword>
<reference evidence="2 3" key="1">
    <citation type="submission" date="2018-03" db="EMBL/GenBank/DDBJ databases">
        <title>Genomic Encyclopedia of Archaeal and Bacterial Type Strains, Phase II (KMG-II): from individual species to whole genera.</title>
        <authorList>
            <person name="Goeker M."/>
        </authorList>
    </citation>
    <scope>NUCLEOTIDE SEQUENCE [LARGE SCALE GENOMIC DNA]</scope>
    <source>
        <strain evidence="2 3">DSM 29318</strain>
    </source>
</reference>
<dbReference type="OrthoDB" id="7863114at2"/>